<dbReference type="Pfam" id="PF20157">
    <property type="entry name" value="Maf_flag10_N"/>
    <property type="match status" value="1"/>
</dbReference>
<dbReference type="EMBL" id="MTSD02000001">
    <property type="protein sequence ID" value="OOV88589.1"/>
    <property type="molecule type" value="Genomic_DNA"/>
</dbReference>
<evidence type="ECO:0000259" key="2">
    <source>
        <dbReference type="Pfam" id="PF20157"/>
    </source>
</evidence>
<evidence type="ECO:0000313" key="3">
    <source>
        <dbReference type="EMBL" id="OOV88589.1"/>
    </source>
</evidence>
<feature type="domain" description="6-hydroxymethylpterin diphosphokinase MptE-like" evidence="1">
    <location>
        <begin position="301"/>
        <end position="475"/>
    </location>
</feature>
<evidence type="ECO:0000313" key="4">
    <source>
        <dbReference type="Proteomes" id="UP000190064"/>
    </source>
</evidence>
<comment type="caution">
    <text evidence="3">The sequence shown here is derived from an EMBL/GenBank/DDBJ whole genome shotgun (WGS) entry which is preliminary data.</text>
</comment>
<protein>
    <recommendedName>
        <fullName evidence="5">DUF115 domain-containing protein</fullName>
    </recommendedName>
</protein>
<dbReference type="PANTHER" id="PTHR41786:SF1">
    <property type="entry name" value="6-HYDROXYMETHYLPTERIN DIPHOSPHOKINASE MPTE-LIKE DOMAIN-CONTAINING PROTEIN"/>
    <property type="match status" value="1"/>
</dbReference>
<dbReference type="PANTHER" id="PTHR41786">
    <property type="entry name" value="MOTILITY ACCESSORY FACTOR MAF"/>
    <property type="match status" value="1"/>
</dbReference>
<name>A0A1T1HFF0_OCELI</name>
<accession>A0A1T1HFF0</accession>
<evidence type="ECO:0000259" key="1">
    <source>
        <dbReference type="Pfam" id="PF01973"/>
    </source>
</evidence>
<organism evidence="3 4">
    <name type="scientific">Oceanospirillum linum</name>
    <dbReference type="NCBI Taxonomy" id="966"/>
    <lineage>
        <taxon>Bacteria</taxon>
        <taxon>Pseudomonadati</taxon>
        <taxon>Pseudomonadota</taxon>
        <taxon>Gammaproteobacteria</taxon>
        <taxon>Oceanospirillales</taxon>
        <taxon>Oceanospirillaceae</taxon>
        <taxon>Oceanospirillum</taxon>
    </lineage>
</organism>
<feature type="domain" description="Glycosyltransferase Maf N-terminal" evidence="2">
    <location>
        <begin position="22"/>
        <end position="277"/>
    </location>
</feature>
<dbReference type="InterPro" id="IPR045376">
    <property type="entry name" value="Maf_N"/>
</dbReference>
<dbReference type="AlphaFoldDB" id="A0A1T1HFF0"/>
<dbReference type="InterPro" id="IPR002826">
    <property type="entry name" value="MptE-like"/>
</dbReference>
<reference evidence="3" key="1">
    <citation type="submission" date="2017-02" db="EMBL/GenBank/DDBJ databases">
        <title>Draft Genome Sequence of the Salt Water Bacterium Oceanospirillum linum ATCC 11336.</title>
        <authorList>
            <person name="Trachtenberg A.M."/>
            <person name="Carney J.G."/>
            <person name="Linnane J.D."/>
            <person name="Rheaume B.A."/>
            <person name="Pitts N.L."/>
            <person name="Mykles D.L."/>
            <person name="Maclea K.S."/>
        </authorList>
    </citation>
    <scope>NUCLEOTIDE SEQUENCE [LARGE SCALE GENOMIC DNA]</scope>
    <source>
        <strain evidence="3">ATCC 11336</strain>
    </source>
</reference>
<dbReference type="STRING" id="966.BTA35_0203600"/>
<dbReference type="Proteomes" id="UP000190064">
    <property type="component" value="Unassembled WGS sequence"/>
</dbReference>
<evidence type="ECO:0008006" key="5">
    <source>
        <dbReference type="Google" id="ProtNLM"/>
    </source>
</evidence>
<keyword evidence="4" id="KW-1185">Reference proteome</keyword>
<gene>
    <name evidence="3" type="ORF">BTA35_0203600</name>
</gene>
<dbReference type="Pfam" id="PF01973">
    <property type="entry name" value="MptE-like"/>
    <property type="match status" value="1"/>
</dbReference>
<sequence length="724" mass="82366">MQDKTNSFSDQELVAAFIEKRLTDNLEAFKQYLPSIYTKFSDYKEENIFLIYDADGNINLFDRPSEILLYGQNPVQQCLENLSGYVKAPVQRPFFILPGDEKKAVGDKVNYIHSSHLKKLAKFQFSALSTIGEKLLNLISSQSKDNKELAESEVNIDHQLPGFVNAMFCFSVGMGFDIEKLYASHDIKHFYVIEPDPDVFYASLQLLDWKSILEKAVDNDFRLHVIVEKDHKLLLNEVSSLVSASGRHNVAGAYLYSAFYKDAYKDLFKNLKEAISYSYLSGFGFYDDSRYSLAHTIGNFKANIPILASNRELKKTLDQSDLPVMIIGNGPSLDLDLEFIRSHQDRFVVVSCGSSLRTLLKNKVKPDFHVELERTASVTCWIKKSSDGIENFSDALKDITLIQVSQVHPGVAELFKKKGMVLKDIETGSSFLNYALPNKGLAILPRLAPSCVHSAVTSLVVMGFKDFYFFGTDMGSVDITKHHSKDSSYQYLKKDVAENFKFKKNSEVYESNFDDKEVYSSGFYPMFKRELEAVLSGWNYTMQGTLNFHNCSDGALIEGTTPLRSEDIELDSLSVPSEKQKLMDDVFAAFFSFSPESHTDHLLENLELVKDRVDQACDYAINMISPVTEIPQAFVLTDRFIQEFHSDQVLDDQHAWLYSLFDGSLLYMLSLITSTAMLPGPKDAVLESLNGQFEQLKLFFEDVKVDFRDHCLDWDQESRYDMFD</sequence>
<proteinExistence type="predicted"/>
<dbReference type="RefSeq" id="WP_077243027.1">
    <property type="nucleotide sequence ID" value="NZ_FXTS01000001.1"/>
</dbReference>